<keyword evidence="9 17" id="KW-0131">Cell cycle</keyword>
<name>A0A7C0U1X1_DESA2</name>
<keyword evidence="3 17" id="KW-0436">Ligase</keyword>
<feature type="binding site" evidence="17">
    <location>
        <position position="30"/>
    </location>
    <ligand>
        <name>UDP-N-acetyl-alpha-D-muramoyl-L-alanyl-D-glutamate</name>
        <dbReference type="ChEBI" id="CHEBI:83900"/>
    </ligand>
</feature>
<dbReference type="GO" id="GO:0051301">
    <property type="term" value="P:cell division"/>
    <property type="evidence" value="ECO:0007669"/>
    <property type="project" value="UniProtKB-KW"/>
</dbReference>
<dbReference type="SUPFAM" id="SSF53623">
    <property type="entry name" value="MurD-like peptide ligases, catalytic domain"/>
    <property type="match status" value="1"/>
</dbReference>
<comment type="catalytic activity">
    <reaction evidence="11 17">
        <text>UDP-N-acetyl-alpha-D-muramoyl-L-alanyl-D-glutamate + meso-2,6-diaminopimelate + ATP = UDP-N-acetyl-alpha-D-muramoyl-L-alanyl-gamma-D-glutamyl-meso-2,6-diaminopimelate + ADP + phosphate + H(+)</text>
        <dbReference type="Rhea" id="RHEA:23676"/>
        <dbReference type="ChEBI" id="CHEBI:15378"/>
        <dbReference type="ChEBI" id="CHEBI:30616"/>
        <dbReference type="ChEBI" id="CHEBI:43474"/>
        <dbReference type="ChEBI" id="CHEBI:57791"/>
        <dbReference type="ChEBI" id="CHEBI:83900"/>
        <dbReference type="ChEBI" id="CHEBI:83905"/>
        <dbReference type="ChEBI" id="CHEBI:456216"/>
        <dbReference type="EC" id="6.3.2.13"/>
    </reaction>
</comment>
<comment type="subcellular location">
    <subcellularLocation>
        <location evidence="17 18">Cytoplasm</location>
    </subcellularLocation>
</comment>
<feature type="binding site" evidence="17">
    <location>
        <position position="180"/>
    </location>
    <ligand>
        <name>UDP-N-acetyl-alpha-D-muramoyl-L-alanyl-D-glutamate</name>
        <dbReference type="ChEBI" id="CHEBI:83900"/>
    </ligand>
</feature>
<dbReference type="HAMAP" id="MF_00208">
    <property type="entry name" value="MurE"/>
    <property type="match status" value="1"/>
</dbReference>
<evidence type="ECO:0000256" key="3">
    <source>
        <dbReference type="ARBA" id="ARBA00022598"/>
    </source>
</evidence>
<dbReference type="GO" id="GO:0008360">
    <property type="term" value="P:regulation of cell shape"/>
    <property type="evidence" value="ECO:0007669"/>
    <property type="project" value="UniProtKB-KW"/>
</dbReference>
<evidence type="ECO:0000256" key="9">
    <source>
        <dbReference type="ARBA" id="ARBA00023306"/>
    </source>
</evidence>
<dbReference type="NCBIfam" id="NF001126">
    <property type="entry name" value="PRK00139.1-4"/>
    <property type="match status" value="1"/>
</dbReference>
<dbReference type="GO" id="GO:0071555">
    <property type="term" value="P:cell wall organization"/>
    <property type="evidence" value="ECO:0007669"/>
    <property type="project" value="UniProtKB-KW"/>
</dbReference>
<evidence type="ECO:0000256" key="10">
    <source>
        <dbReference type="ARBA" id="ARBA00023316"/>
    </source>
</evidence>
<feature type="modified residue" description="N6-carboxylysine" evidence="17">
    <location>
        <position position="220"/>
    </location>
</feature>
<evidence type="ECO:0000256" key="15">
    <source>
        <dbReference type="ARBA" id="ARBA00076158"/>
    </source>
</evidence>
<evidence type="ECO:0000256" key="14">
    <source>
        <dbReference type="ARBA" id="ARBA00075482"/>
    </source>
</evidence>
<dbReference type="NCBIfam" id="TIGR01085">
    <property type="entry name" value="murE"/>
    <property type="match status" value="1"/>
</dbReference>
<evidence type="ECO:0000256" key="16">
    <source>
        <dbReference type="ARBA" id="ARBA00081560"/>
    </source>
</evidence>
<feature type="binding site" evidence="17">
    <location>
        <position position="454"/>
    </location>
    <ligand>
        <name>meso-2,6-diaminopimelate</name>
        <dbReference type="ChEBI" id="CHEBI:57791"/>
    </ligand>
</feature>
<dbReference type="Pfam" id="PF02875">
    <property type="entry name" value="Mur_ligase_C"/>
    <property type="match status" value="1"/>
</dbReference>
<accession>A0A7C0U1X1</accession>
<dbReference type="Proteomes" id="UP000886289">
    <property type="component" value="Unassembled WGS sequence"/>
</dbReference>
<evidence type="ECO:0000259" key="21">
    <source>
        <dbReference type="Pfam" id="PF08245"/>
    </source>
</evidence>
<dbReference type="GO" id="GO:0008765">
    <property type="term" value="F:UDP-N-acetylmuramoylalanyl-D-glutamate-2,6-diaminopimelate ligase activity"/>
    <property type="evidence" value="ECO:0007669"/>
    <property type="project" value="UniProtKB-UniRule"/>
</dbReference>
<feature type="domain" description="Mur ligase N-terminal catalytic" evidence="19">
    <location>
        <begin position="23"/>
        <end position="97"/>
    </location>
</feature>
<comment type="cofactor">
    <cofactor evidence="17">
        <name>Mg(2+)</name>
        <dbReference type="ChEBI" id="CHEBI:18420"/>
    </cofactor>
</comment>
<evidence type="ECO:0000256" key="17">
    <source>
        <dbReference type="HAMAP-Rule" id="MF_00208"/>
    </source>
</evidence>
<feature type="domain" description="Mur ligase central" evidence="21">
    <location>
        <begin position="109"/>
        <end position="309"/>
    </location>
</feature>
<dbReference type="SUPFAM" id="SSF63418">
    <property type="entry name" value="MurE/MurF N-terminal domain"/>
    <property type="match status" value="1"/>
</dbReference>
<keyword evidence="5 17" id="KW-0547">Nucleotide-binding</keyword>
<gene>
    <name evidence="17" type="primary">murE</name>
    <name evidence="22" type="ORF">ENG63_02720</name>
</gene>
<comment type="pathway">
    <text evidence="17 18">Cell wall biogenesis; peptidoglycan biosynthesis.</text>
</comment>
<dbReference type="Gene3D" id="3.40.1390.10">
    <property type="entry name" value="MurE/MurF, N-terminal domain"/>
    <property type="match status" value="1"/>
</dbReference>
<comment type="similarity">
    <text evidence="1 17">Belongs to the MurCDEF family. MurE subfamily.</text>
</comment>
<dbReference type="GO" id="GO:0000287">
    <property type="term" value="F:magnesium ion binding"/>
    <property type="evidence" value="ECO:0007669"/>
    <property type="project" value="UniProtKB-UniRule"/>
</dbReference>
<feature type="binding site" evidence="17">
    <location>
        <begin position="111"/>
        <end position="117"/>
    </location>
    <ligand>
        <name>ATP</name>
        <dbReference type="ChEBI" id="CHEBI:30616"/>
    </ligand>
</feature>
<dbReference type="GO" id="GO:0005737">
    <property type="term" value="C:cytoplasm"/>
    <property type="evidence" value="ECO:0007669"/>
    <property type="project" value="UniProtKB-SubCell"/>
</dbReference>
<keyword evidence="2 17" id="KW-0963">Cytoplasm</keyword>
<dbReference type="GO" id="GO:0009252">
    <property type="term" value="P:peptidoglycan biosynthetic process"/>
    <property type="evidence" value="ECO:0007669"/>
    <property type="project" value="UniProtKB-UniRule"/>
</dbReference>
<dbReference type="InterPro" id="IPR005761">
    <property type="entry name" value="UDP-N-AcMur-Glu-dNH2Pim_ligase"/>
</dbReference>
<dbReference type="InterPro" id="IPR013221">
    <property type="entry name" value="Mur_ligase_cen"/>
</dbReference>
<dbReference type="UniPathway" id="UPA00219"/>
<keyword evidence="17" id="KW-0460">Magnesium</keyword>
<comment type="function">
    <text evidence="17">Catalyzes the addition of meso-diaminopimelic acid to the nucleotide precursor UDP-N-acetylmuramoyl-L-alanyl-D-glutamate (UMAG) in the biosynthesis of bacterial cell-wall peptidoglycan.</text>
</comment>
<comment type="PTM">
    <text evidence="17">Carboxylation is probably crucial for Mg(2+) binding and, consequently, for the gamma-phosphate positioning of ATP.</text>
</comment>
<feature type="short sequence motif" description="Meso-diaminopimelate recognition motif" evidence="17">
    <location>
        <begin position="404"/>
        <end position="407"/>
    </location>
</feature>
<evidence type="ECO:0000256" key="4">
    <source>
        <dbReference type="ARBA" id="ARBA00022618"/>
    </source>
</evidence>
<dbReference type="EC" id="6.3.2.13" evidence="12 17"/>
<dbReference type="InterPro" id="IPR000713">
    <property type="entry name" value="Mur_ligase_N"/>
</dbReference>
<dbReference type="Pfam" id="PF08245">
    <property type="entry name" value="Mur_ligase_M"/>
    <property type="match status" value="1"/>
</dbReference>
<evidence type="ECO:0000313" key="22">
    <source>
        <dbReference type="EMBL" id="HDD43759.1"/>
    </source>
</evidence>
<evidence type="ECO:0000256" key="11">
    <source>
        <dbReference type="ARBA" id="ARBA00050251"/>
    </source>
</evidence>
<feature type="binding site" evidence="17">
    <location>
        <position position="458"/>
    </location>
    <ligand>
        <name>meso-2,6-diaminopimelate</name>
        <dbReference type="ChEBI" id="CHEBI:57791"/>
    </ligand>
</feature>
<evidence type="ECO:0000259" key="19">
    <source>
        <dbReference type="Pfam" id="PF01225"/>
    </source>
</evidence>
<evidence type="ECO:0000256" key="8">
    <source>
        <dbReference type="ARBA" id="ARBA00022984"/>
    </source>
</evidence>
<dbReference type="InterPro" id="IPR036565">
    <property type="entry name" value="Mur-like_cat_sf"/>
</dbReference>
<evidence type="ECO:0000256" key="7">
    <source>
        <dbReference type="ARBA" id="ARBA00022960"/>
    </source>
</evidence>
<comment type="caution">
    <text evidence="17">Lacks conserved residue(s) required for the propagation of feature annotation.</text>
</comment>
<dbReference type="Pfam" id="PF01225">
    <property type="entry name" value="Mur_ligase"/>
    <property type="match status" value="1"/>
</dbReference>
<feature type="domain" description="Mur ligase C-terminal" evidence="20">
    <location>
        <begin position="332"/>
        <end position="456"/>
    </location>
</feature>
<dbReference type="Gene3D" id="3.40.1190.10">
    <property type="entry name" value="Mur-like, catalytic domain"/>
    <property type="match status" value="1"/>
</dbReference>
<dbReference type="FunFam" id="3.90.190.20:FF:000006">
    <property type="entry name" value="UDP-N-acetylmuramoyl-L-alanyl-D-glutamate--2,6-diaminopimelate ligase"/>
    <property type="match status" value="1"/>
</dbReference>
<dbReference type="InterPro" id="IPR004101">
    <property type="entry name" value="Mur_ligase_C"/>
</dbReference>
<dbReference type="EMBL" id="DRBS01000105">
    <property type="protein sequence ID" value="HDD43759.1"/>
    <property type="molecule type" value="Genomic_DNA"/>
</dbReference>
<evidence type="ECO:0000256" key="6">
    <source>
        <dbReference type="ARBA" id="ARBA00022840"/>
    </source>
</evidence>
<evidence type="ECO:0000259" key="20">
    <source>
        <dbReference type="Pfam" id="PF02875"/>
    </source>
</evidence>
<dbReference type="GO" id="GO:0004326">
    <property type="term" value="F:tetrahydrofolylpolyglutamate synthase activity"/>
    <property type="evidence" value="ECO:0007669"/>
    <property type="project" value="InterPro"/>
</dbReference>
<dbReference type="InterPro" id="IPR036615">
    <property type="entry name" value="Mur_ligase_C_dom_sf"/>
</dbReference>
<feature type="binding site" evidence="17">
    <location>
        <position position="380"/>
    </location>
    <ligand>
        <name>meso-2,6-diaminopimelate</name>
        <dbReference type="ChEBI" id="CHEBI:57791"/>
    </ligand>
</feature>
<keyword evidence="6 17" id="KW-0067">ATP-binding</keyword>
<evidence type="ECO:0000256" key="5">
    <source>
        <dbReference type="ARBA" id="ARBA00022741"/>
    </source>
</evidence>
<dbReference type="Gene3D" id="3.90.190.20">
    <property type="entry name" value="Mur ligase, C-terminal domain"/>
    <property type="match status" value="1"/>
</dbReference>
<feature type="binding site" evidence="17">
    <location>
        <begin position="404"/>
        <end position="407"/>
    </location>
    <ligand>
        <name>meso-2,6-diaminopimelate</name>
        <dbReference type="ChEBI" id="CHEBI:57791"/>
    </ligand>
</feature>
<sequence length="487" mass="54480">MKLKELLKEISLISISGPLNKDIKQIAFHSKEVSSNSLFIALKGHKHDGFDYIDEAIEKGAVAIISEKPVFQKKNGITYLQVKDAREAAGKLASAFYNYPAKYLNLIGITGTNGKTTTAYLIATILKEMGKKVGIIGTIFYKYAEKTIPSSLTTPDPLNLHRLFKEMLSSGVTDVVVEVSSHGLYYQRVSGCQFQVAVFTNLSHEHLDFHQNMEDYFQSKKLLFTHYLSKNGYAIVNLDDPWGRRLLNEINTPSLTYGLSPKAKVWAEKPKFFLDGLEANFHTPNGSFHLYSPLVGEPNILNLLATIAVGITLKIPIDVIKNALTKAKAVPGRLERFFSNDINVFIDYAHTPDALEKALKTLRPLCKGRLITVFGCGGNRDREKRPLMGKVASHLSDIVVITDDNPRNEPPSQIIKDIEAGLDKRNYHIIPNRREAIAWAIKNAKSGDIILIAGKGHEDYQIIGNKKYHLSDREEVIKNLKEYASSR</sequence>
<proteinExistence type="inferred from homology"/>
<feature type="binding site" evidence="17">
    <location>
        <begin position="153"/>
        <end position="154"/>
    </location>
    <ligand>
        <name>UDP-N-acetyl-alpha-D-muramoyl-L-alanyl-D-glutamate</name>
        <dbReference type="ChEBI" id="CHEBI:83900"/>
    </ligand>
</feature>
<dbReference type="CDD" id="cd01983">
    <property type="entry name" value="SIMIBI"/>
    <property type="match status" value="1"/>
</dbReference>
<keyword evidence="4 17" id="KW-0132">Cell division</keyword>
<dbReference type="InterPro" id="IPR018109">
    <property type="entry name" value="Folylpolyglutamate_synth_CS"/>
</dbReference>
<keyword evidence="10 17" id="KW-0961">Cell wall biogenesis/degradation</keyword>
<evidence type="ECO:0000256" key="12">
    <source>
        <dbReference type="ARBA" id="ARBA00066633"/>
    </source>
</evidence>
<evidence type="ECO:0000256" key="1">
    <source>
        <dbReference type="ARBA" id="ARBA00005898"/>
    </source>
</evidence>
<organism evidence="22">
    <name type="scientific">Desulfofervidus auxilii</name>
    <dbReference type="NCBI Taxonomy" id="1621989"/>
    <lineage>
        <taxon>Bacteria</taxon>
        <taxon>Pseudomonadati</taxon>
        <taxon>Thermodesulfobacteriota</taxon>
        <taxon>Candidatus Desulfofervidia</taxon>
        <taxon>Candidatus Desulfofervidales</taxon>
        <taxon>Candidatus Desulfofervidaceae</taxon>
        <taxon>Candidatus Desulfofervidus</taxon>
    </lineage>
</organism>
<protein>
    <recommendedName>
        <fullName evidence="13 17">UDP-N-acetylmuramoyl-L-alanyl-D-glutamate--2,6-diaminopimelate ligase</fullName>
        <ecNumber evidence="12 17">6.3.2.13</ecNumber>
    </recommendedName>
    <alternativeName>
        <fullName evidence="14 17">Meso-A2pm-adding enzyme</fullName>
    </alternativeName>
    <alternativeName>
        <fullName evidence="15 17">Meso-diaminopimelate-adding enzyme</fullName>
    </alternativeName>
    <alternativeName>
        <fullName evidence="16 17">UDP-MurNAc-L-Ala-D-Glu:meso-diaminopimelate ligase</fullName>
    </alternativeName>
    <alternativeName>
        <fullName evidence="17">UDP-MurNAc-tripeptide synthetase</fullName>
    </alternativeName>
    <alternativeName>
        <fullName evidence="17">UDP-N-acetylmuramyl-tripeptide synthetase</fullName>
    </alternativeName>
</protein>
<dbReference type="NCBIfam" id="NF001124">
    <property type="entry name" value="PRK00139.1-2"/>
    <property type="match status" value="1"/>
</dbReference>
<dbReference type="PANTHER" id="PTHR23135">
    <property type="entry name" value="MUR LIGASE FAMILY MEMBER"/>
    <property type="match status" value="1"/>
</dbReference>
<evidence type="ECO:0000256" key="18">
    <source>
        <dbReference type="RuleBase" id="RU004135"/>
    </source>
</evidence>
<dbReference type="SUPFAM" id="SSF53244">
    <property type="entry name" value="MurD-like peptide ligases, peptide-binding domain"/>
    <property type="match status" value="1"/>
</dbReference>
<dbReference type="GO" id="GO:0005524">
    <property type="term" value="F:ATP binding"/>
    <property type="evidence" value="ECO:0007669"/>
    <property type="project" value="UniProtKB-UniRule"/>
</dbReference>
<dbReference type="PROSITE" id="PS01011">
    <property type="entry name" value="FOLYLPOLYGLU_SYNT_1"/>
    <property type="match status" value="1"/>
</dbReference>
<keyword evidence="7 17" id="KW-0133">Cell shape</keyword>
<evidence type="ECO:0000256" key="2">
    <source>
        <dbReference type="ARBA" id="ARBA00022490"/>
    </source>
</evidence>
<evidence type="ECO:0000256" key="13">
    <source>
        <dbReference type="ARBA" id="ARBA00072883"/>
    </source>
</evidence>
<dbReference type="PANTHER" id="PTHR23135:SF4">
    <property type="entry name" value="UDP-N-ACETYLMURAMOYL-L-ALANYL-D-GLUTAMATE--2,6-DIAMINOPIMELATE LIGASE MURE HOMOLOG, CHLOROPLASTIC"/>
    <property type="match status" value="1"/>
</dbReference>
<feature type="binding site" evidence="17">
    <location>
        <position position="188"/>
    </location>
    <ligand>
        <name>UDP-N-acetyl-alpha-D-muramoyl-L-alanyl-D-glutamate</name>
        <dbReference type="ChEBI" id="CHEBI:83900"/>
    </ligand>
</feature>
<comment type="caution">
    <text evidence="22">The sequence shown here is derived from an EMBL/GenBank/DDBJ whole genome shotgun (WGS) entry which is preliminary data.</text>
</comment>
<dbReference type="AlphaFoldDB" id="A0A7C0U1X1"/>
<reference evidence="22" key="1">
    <citation type="journal article" date="2020" name="mSystems">
        <title>Genome- and Community-Level Interaction Insights into Carbon Utilization and Element Cycling Functions of Hydrothermarchaeota in Hydrothermal Sediment.</title>
        <authorList>
            <person name="Zhou Z."/>
            <person name="Liu Y."/>
            <person name="Xu W."/>
            <person name="Pan J."/>
            <person name="Luo Z.H."/>
            <person name="Li M."/>
        </authorList>
    </citation>
    <scope>NUCLEOTIDE SEQUENCE [LARGE SCALE GENOMIC DNA]</scope>
    <source>
        <strain evidence="22">HyVt-233</strain>
    </source>
</reference>
<keyword evidence="8 17" id="KW-0573">Peptidoglycan synthesis</keyword>
<dbReference type="InterPro" id="IPR035911">
    <property type="entry name" value="MurE/MurF_N"/>
</dbReference>